<dbReference type="OrthoDB" id="9803968at2"/>
<dbReference type="Pfam" id="PF00501">
    <property type="entry name" value="AMP-binding"/>
    <property type="match status" value="1"/>
</dbReference>
<feature type="domain" description="AMP-binding enzyme C-terminal" evidence="2">
    <location>
        <begin position="428"/>
        <end position="504"/>
    </location>
</feature>
<dbReference type="Proteomes" id="UP000031488">
    <property type="component" value="Unassembled WGS sequence"/>
</dbReference>
<sequence>MTTTRDSSESTVTAQTSTVSDLVRRSAGRFAADTAIEFADRTWTYAELDAAVTAVARELVRLGVTKGDRVAAYGKNSDLFVLLYLGCARAGFIHVPVNYQFKGDELDYILSNSGAEIVFADADLMSAVTSTPTGASAQVIDFADLVPVATTDSIAPAGAGEFSVDDTDVAQLLYTSGTTSAPKGAVMTHRALVHEYLSSLMSLDFAATDRAVHALPLYHSAQMHVFLLPLLSIGAHNIIVPAPVPDQLLALFEEREINSFFAAPTVWVALANSPDLETRNLDSLRKAYYGASIMPGPILERLRQRLPKLGFYNCFGQSELGPLCAVLRPEEHDDHPGSAGRPVMFVETRVVNADGSNVGPGEEGEILYRSPQLCEGYWNRPDATAEAFDDDWFHSGDLVKVDDNGFIEVVDRVKDVINTGGVLVASRQVEDAIFELPQVAEVAVVGLADEKWIEAVAAFVVLKEGQPPLTADEVIAHVKSRLAGFKVPKRVEFVAELPKNSAGKILKRSLRQV</sequence>
<dbReference type="InterPro" id="IPR042099">
    <property type="entry name" value="ANL_N_sf"/>
</dbReference>
<keyword evidence="3" id="KW-0436">Ligase</keyword>
<dbReference type="PANTHER" id="PTHR43767:SF1">
    <property type="entry name" value="NONRIBOSOMAL PEPTIDE SYNTHASE PES1 (EUROFUNG)-RELATED"/>
    <property type="match status" value="1"/>
</dbReference>
<dbReference type="GO" id="GO:0004467">
    <property type="term" value="F:long-chain fatty acid-CoA ligase activity"/>
    <property type="evidence" value="ECO:0007669"/>
    <property type="project" value="UniProtKB-EC"/>
</dbReference>
<dbReference type="PANTHER" id="PTHR43767">
    <property type="entry name" value="LONG-CHAIN-FATTY-ACID--COA LIGASE"/>
    <property type="match status" value="1"/>
</dbReference>
<dbReference type="Gene3D" id="3.30.300.30">
    <property type="match status" value="1"/>
</dbReference>
<dbReference type="InterPro" id="IPR045851">
    <property type="entry name" value="AMP-bd_C_sf"/>
</dbReference>
<dbReference type="Gene3D" id="3.40.50.12780">
    <property type="entry name" value="N-terminal domain of ligase-like"/>
    <property type="match status" value="1"/>
</dbReference>
<protein>
    <submittedName>
        <fullName evidence="3">Long-chain-fatty-acid--CoA ligase</fullName>
        <ecNumber evidence="3">6.2.1.3</ecNumber>
    </submittedName>
</protein>
<dbReference type="STRING" id="1703.BLSMQ_1936"/>
<dbReference type="Pfam" id="PF13193">
    <property type="entry name" value="AMP-binding_C"/>
    <property type="match status" value="1"/>
</dbReference>
<organism evidence="3 4">
    <name type="scientific">Brevibacterium linens</name>
    <dbReference type="NCBI Taxonomy" id="1703"/>
    <lineage>
        <taxon>Bacteria</taxon>
        <taxon>Bacillati</taxon>
        <taxon>Actinomycetota</taxon>
        <taxon>Actinomycetes</taxon>
        <taxon>Micrococcales</taxon>
        <taxon>Brevibacteriaceae</taxon>
        <taxon>Brevibacterium</taxon>
    </lineage>
</organism>
<dbReference type="RefSeq" id="WP_039210881.1">
    <property type="nucleotide sequence ID" value="NZ_JTJZ01000020.1"/>
</dbReference>
<dbReference type="InterPro" id="IPR050237">
    <property type="entry name" value="ATP-dep_AMP-bd_enzyme"/>
</dbReference>
<accession>A0A0B9A072</accession>
<comment type="caution">
    <text evidence="3">The sequence shown here is derived from an EMBL/GenBank/DDBJ whole genome shotgun (WGS) entry which is preliminary data.</text>
</comment>
<dbReference type="CDD" id="cd17631">
    <property type="entry name" value="FACL_FadD13-like"/>
    <property type="match status" value="1"/>
</dbReference>
<dbReference type="EMBL" id="JTJZ01000020">
    <property type="protein sequence ID" value="KHS51999.1"/>
    <property type="molecule type" value="Genomic_DNA"/>
</dbReference>
<evidence type="ECO:0000313" key="3">
    <source>
        <dbReference type="EMBL" id="KHS51999.1"/>
    </source>
</evidence>
<dbReference type="EC" id="6.2.1.3" evidence="3"/>
<dbReference type="AlphaFoldDB" id="A0A0B9A072"/>
<name>A0A0B9A072_BRELN</name>
<proteinExistence type="predicted"/>
<keyword evidence="4" id="KW-1185">Reference proteome</keyword>
<reference evidence="3 4" key="1">
    <citation type="submission" date="2014-11" db="EMBL/GenBank/DDBJ databases">
        <title>Draft Genome Sequence of Brevibacterium linens AE038-8.</title>
        <authorList>
            <person name="Maizel D."/>
            <person name="Utturkar S.M."/>
            <person name="Brown S.D."/>
            <person name="Ferrero M."/>
            <person name="Rosen B.P."/>
        </authorList>
    </citation>
    <scope>NUCLEOTIDE SEQUENCE [LARGE SCALE GENOMIC DNA]</scope>
    <source>
        <strain evidence="3 4">AE038-8</strain>
    </source>
</reference>
<dbReference type="SUPFAM" id="SSF56801">
    <property type="entry name" value="Acetyl-CoA synthetase-like"/>
    <property type="match status" value="1"/>
</dbReference>
<evidence type="ECO:0000259" key="1">
    <source>
        <dbReference type="Pfam" id="PF00501"/>
    </source>
</evidence>
<dbReference type="InterPro" id="IPR025110">
    <property type="entry name" value="AMP-bd_C"/>
</dbReference>
<dbReference type="NCBIfam" id="NF006182">
    <property type="entry name" value="PRK08316.1"/>
    <property type="match status" value="1"/>
</dbReference>
<evidence type="ECO:0000313" key="4">
    <source>
        <dbReference type="Proteomes" id="UP000031488"/>
    </source>
</evidence>
<evidence type="ECO:0000259" key="2">
    <source>
        <dbReference type="Pfam" id="PF13193"/>
    </source>
</evidence>
<feature type="domain" description="AMP-dependent synthetase/ligase" evidence="1">
    <location>
        <begin position="24"/>
        <end position="378"/>
    </location>
</feature>
<dbReference type="InterPro" id="IPR020845">
    <property type="entry name" value="AMP-binding_CS"/>
</dbReference>
<dbReference type="PROSITE" id="PS00455">
    <property type="entry name" value="AMP_BINDING"/>
    <property type="match status" value="1"/>
</dbReference>
<dbReference type="InterPro" id="IPR000873">
    <property type="entry name" value="AMP-dep_synth/lig_dom"/>
</dbReference>
<gene>
    <name evidence="3" type="ORF">AE0388_2549</name>
</gene>
<dbReference type="PATRIC" id="fig|1703.6.peg.2452"/>